<dbReference type="EMBL" id="JAERRB010000003">
    <property type="protein sequence ID" value="MBL0741813.1"/>
    <property type="molecule type" value="Genomic_DNA"/>
</dbReference>
<dbReference type="PANTHER" id="PTHR44196:SF1">
    <property type="entry name" value="DEHYDROGENASE_REDUCTASE SDR FAMILY MEMBER 7B"/>
    <property type="match status" value="1"/>
</dbReference>
<dbReference type="Proteomes" id="UP000613030">
    <property type="component" value="Unassembled WGS sequence"/>
</dbReference>
<accession>A0ABS1KQQ1</accession>
<comment type="similarity">
    <text evidence="1 3">Belongs to the short-chain dehydrogenases/reductases (SDR) family.</text>
</comment>
<sequence>MKHKVVVITGGTSGIGLALAHKFGAQGSRIFITGRNEAALATALSDLRAKGIAAEGMKADVSLEEDNRRMAQETIRHYGTIDVLINNAGISMRALFAEVDMEVIRKVMDINFFGVLYATKYCLPEIVKNKGSIVGMSSIAGYCGLPARAGYSASKFALNGFLDVLRTEYLKKGLHVLTACPGFTASGIRERALLKDGTPQGSSPREETKMMTAEECADHIYKATVKRKRNLILTTQGKLAVFLVKWWPSLSDKLVFNTMARETDAPAK</sequence>
<evidence type="ECO:0000313" key="6">
    <source>
        <dbReference type="Proteomes" id="UP000613030"/>
    </source>
</evidence>
<dbReference type="Gene3D" id="3.40.50.720">
    <property type="entry name" value="NAD(P)-binding Rossmann-like Domain"/>
    <property type="match status" value="1"/>
</dbReference>
<dbReference type="NCBIfam" id="NF004825">
    <property type="entry name" value="PRK06181.1"/>
    <property type="match status" value="1"/>
</dbReference>
<organism evidence="5 6">
    <name type="scientific">Chryseolinea lacunae</name>
    <dbReference type="NCBI Taxonomy" id="2801331"/>
    <lineage>
        <taxon>Bacteria</taxon>
        <taxon>Pseudomonadati</taxon>
        <taxon>Bacteroidota</taxon>
        <taxon>Cytophagia</taxon>
        <taxon>Cytophagales</taxon>
        <taxon>Fulvivirgaceae</taxon>
        <taxon>Chryseolinea</taxon>
    </lineage>
</organism>
<evidence type="ECO:0000256" key="3">
    <source>
        <dbReference type="RuleBase" id="RU000363"/>
    </source>
</evidence>
<dbReference type="PRINTS" id="PR00081">
    <property type="entry name" value="GDHRDH"/>
</dbReference>
<evidence type="ECO:0000313" key="5">
    <source>
        <dbReference type="EMBL" id="MBL0741813.1"/>
    </source>
</evidence>
<keyword evidence="6" id="KW-1185">Reference proteome</keyword>
<evidence type="ECO:0000256" key="2">
    <source>
        <dbReference type="ARBA" id="ARBA00023002"/>
    </source>
</evidence>
<name>A0ABS1KQQ1_9BACT</name>
<reference evidence="5 6" key="1">
    <citation type="submission" date="2021-01" db="EMBL/GenBank/DDBJ databases">
        <title>Chryseolinea sp. Jin1 Genome sequencing and assembly.</title>
        <authorList>
            <person name="Kim I."/>
        </authorList>
    </citation>
    <scope>NUCLEOTIDE SEQUENCE [LARGE SCALE GENOMIC DNA]</scope>
    <source>
        <strain evidence="5 6">Jin1</strain>
    </source>
</reference>
<keyword evidence="2" id="KW-0560">Oxidoreductase</keyword>
<gene>
    <name evidence="5" type="ORF">JI741_11320</name>
</gene>
<comment type="caution">
    <text evidence="5">The sequence shown here is derived from an EMBL/GenBank/DDBJ whole genome shotgun (WGS) entry which is preliminary data.</text>
</comment>
<protein>
    <submittedName>
        <fullName evidence="5">SDR family oxidoreductase</fullName>
    </submittedName>
</protein>
<dbReference type="PANTHER" id="PTHR44196">
    <property type="entry name" value="DEHYDROGENASE/REDUCTASE SDR FAMILY MEMBER 7B"/>
    <property type="match status" value="1"/>
</dbReference>
<dbReference type="InterPro" id="IPR002347">
    <property type="entry name" value="SDR_fam"/>
</dbReference>
<dbReference type="InterPro" id="IPR036291">
    <property type="entry name" value="NAD(P)-bd_dom_sf"/>
</dbReference>
<dbReference type="RefSeq" id="WP_202009338.1">
    <property type="nucleotide sequence ID" value="NZ_JAERRB010000003.1"/>
</dbReference>
<feature type="domain" description="Ketoreductase" evidence="4">
    <location>
        <begin position="4"/>
        <end position="191"/>
    </location>
</feature>
<proteinExistence type="inferred from homology"/>
<dbReference type="PROSITE" id="PS00061">
    <property type="entry name" value="ADH_SHORT"/>
    <property type="match status" value="1"/>
</dbReference>
<dbReference type="InterPro" id="IPR020904">
    <property type="entry name" value="Sc_DH/Rdtase_CS"/>
</dbReference>
<evidence type="ECO:0000259" key="4">
    <source>
        <dbReference type="SMART" id="SM00822"/>
    </source>
</evidence>
<dbReference type="SMART" id="SM00822">
    <property type="entry name" value="PKS_KR"/>
    <property type="match status" value="1"/>
</dbReference>
<evidence type="ECO:0000256" key="1">
    <source>
        <dbReference type="ARBA" id="ARBA00006484"/>
    </source>
</evidence>
<dbReference type="InterPro" id="IPR057326">
    <property type="entry name" value="KR_dom"/>
</dbReference>
<dbReference type="Pfam" id="PF00106">
    <property type="entry name" value="adh_short"/>
    <property type="match status" value="1"/>
</dbReference>
<dbReference type="PRINTS" id="PR00080">
    <property type="entry name" value="SDRFAMILY"/>
</dbReference>
<dbReference type="SUPFAM" id="SSF51735">
    <property type="entry name" value="NAD(P)-binding Rossmann-fold domains"/>
    <property type="match status" value="1"/>
</dbReference>